<gene>
    <name evidence="1" type="ORF">AYBTSS11_LOCUS30345</name>
</gene>
<dbReference type="EMBL" id="OY731408">
    <property type="protein sequence ID" value="CAJ1978160.1"/>
    <property type="molecule type" value="Genomic_DNA"/>
</dbReference>
<evidence type="ECO:0000313" key="1">
    <source>
        <dbReference type="EMBL" id="CAJ1978160.1"/>
    </source>
</evidence>
<sequence length="64" mass="6869">VVNLITRGASYLGDAKRRVVGELGICNRKDELLAAARFRSYGFIVGDGDTKLFGPIETNGVAAR</sequence>
<feature type="non-terminal residue" evidence="1">
    <location>
        <position position="64"/>
    </location>
</feature>
<feature type="non-terminal residue" evidence="1">
    <location>
        <position position="1"/>
    </location>
</feature>
<reference evidence="1" key="1">
    <citation type="submission" date="2023-10" db="EMBL/GenBank/DDBJ databases">
        <authorList>
            <person name="Domelevo Entfellner J.-B."/>
        </authorList>
    </citation>
    <scope>NUCLEOTIDE SEQUENCE</scope>
</reference>
<keyword evidence="2" id="KW-1185">Reference proteome</keyword>
<organism evidence="1 2">
    <name type="scientific">Sphenostylis stenocarpa</name>
    <dbReference type="NCBI Taxonomy" id="92480"/>
    <lineage>
        <taxon>Eukaryota</taxon>
        <taxon>Viridiplantae</taxon>
        <taxon>Streptophyta</taxon>
        <taxon>Embryophyta</taxon>
        <taxon>Tracheophyta</taxon>
        <taxon>Spermatophyta</taxon>
        <taxon>Magnoliopsida</taxon>
        <taxon>eudicotyledons</taxon>
        <taxon>Gunneridae</taxon>
        <taxon>Pentapetalae</taxon>
        <taxon>rosids</taxon>
        <taxon>fabids</taxon>
        <taxon>Fabales</taxon>
        <taxon>Fabaceae</taxon>
        <taxon>Papilionoideae</taxon>
        <taxon>50 kb inversion clade</taxon>
        <taxon>NPAAA clade</taxon>
        <taxon>indigoferoid/millettioid clade</taxon>
        <taxon>Phaseoleae</taxon>
        <taxon>Sphenostylis</taxon>
    </lineage>
</organism>
<name>A0AA86W569_9FABA</name>
<dbReference type="Proteomes" id="UP001189624">
    <property type="component" value="Chromosome 11"/>
</dbReference>
<dbReference type="AlphaFoldDB" id="A0AA86W569"/>
<protein>
    <submittedName>
        <fullName evidence="1">Uncharacterized protein</fullName>
    </submittedName>
</protein>
<accession>A0AA86W569</accession>
<proteinExistence type="predicted"/>
<evidence type="ECO:0000313" key="2">
    <source>
        <dbReference type="Proteomes" id="UP001189624"/>
    </source>
</evidence>
<dbReference type="Gramene" id="rna-AYBTSS11_LOCUS30345">
    <property type="protein sequence ID" value="CAJ1978160.1"/>
    <property type="gene ID" value="gene-AYBTSS11_LOCUS30345"/>
</dbReference>